<gene>
    <name evidence="1" type="ORF">EVAR_62236_1</name>
</gene>
<protein>
    <submittedName>
        <fullName evidence="1">Uncharacterized protein</fullName>
    </submittedName>
</protein>
<evidence type="ECO:0000313" key="2">
    <source>
        <dbReference type="Proteomes" id="UP000299102"/>
    </source>
</evidence>
<dbReference type="EMBL" id="BGZK01001666">
    <property type="protein sequence ID" value="GBP84220.1"/>
    <property type="molecule type" value="Genomic_DNA"/>
</dbReference>
<dbReference type="Proteomes" id="UP000299102">
    <property type="component" value="Unassembled WGS sequence"/>
</dbReference>
<comment type="caution">
    <text evidence="1">The sequence shown here is derived from an EMBL/GenBank/DDBJ whole genome shotgun (WGS) entry which is preliminary data.</text>
</comment>
<organism evidence="1 2">
    <name type="scientific">Eumeta variegata</name>
    <name type="common">Bagworm moth</name>
    <name type="synonym">Eumeta japonica</name>
    <dbReference type="NCBI Taxonomy" id="151549"/>
    <lineage>
        <taxon>Eukaryota</taxon>
        <taxon>Metazoa</taxon>
        <taxon>Ecdysozoa</taxon>
        <taxon>Arthropoda</taxon>
        <taxon>Hexapoda</taxon>
        <taxon>Insecta</taxon>
        <taxon>Pterygota</taxon>
        <taxon>Neoptera</taxon>
        <taxon>Endopterygota</taxon>
        <taxon>Lepidoptera</taxon>
        <taxon>Glossata</taxon>
        <taxon>Ditrysia</taxon>
        <taxon>Tineoidea</taxon>
        <taxon>Psychidae</taxon>
        <taxon>Oiketicinae</taxon>
        <taxon>Eumeta</taxon>
    </lineage>
</organism>
<dbReference type="AlphaFoldDB" id="A0A4C1Z938"/>
<keyword evidence="2" id="KW-1185">Reference proteome</keyword>
<name>A0A4C1Z938_EUMVA</name>
<proteinExistence type="predicted"/>
<reference evidence="1 2" key="1">
    <citation type="journal article" date="2019" name="Commun. Biol.">
        <title>The bagworm genome reveals a unique fibroin gene that provides high tensile strength.</title>
        <authorList>
            <person name="Kono N."/>
            <person name="Nakamura H."/>
            <person name="Ohtoshi R."/>
            <person name="Tomita M."/>
            <person name="Numata K."/>
            <person name="Arakawa K."/>
        </authorList>
    </citation>
    <scope>NUCLEOTIDE SEQUENCE [LARGE SCALE GENOMIC DNA]</scope>
</reference>
<sequence length="107" mass="12044">MKSDASRGGPLAPRERSQEYAAMEYYLGRGARPMPCTDPATSLMYVGAATQFNNTSNIIVERVRTLMSVDLISSGARERKNAFVWIYGRRSFRRFRCVHADTCSTPD</sequence>
<accession>A0A4C1Z938</accession>
<evidence type="ECO:0000313" key="1">
    <source>
        <dbReference type="EMBL" id="GBP84220.1"/>
    </source>
</evidence>